<evidence type="ECO:0000256" key="3">
    <source>
        <dbReference type="ARBA" id="ARBA00022692"/>
    </source>
</evidence>
<evidence type="ECO:0000256" key="2">
    <source>
        <dbReference type="ARBA" id="ARBA00022475"/>
    </source>
</evidence>
<feature type="transmembrane region" description="Helical" evidence="6">
    <location>
        <begin position="355"/>
        <end position="375"/>
    </location>
</feature>
<dbReference type="GO" id="GO:0005886">
    <property type="term" value="C:plasma membrane"/>
    <property type="evidence" value="ECO:0007669"/>
    <property type="project" value="UniProtKB-SubCell"/>
</dbReference>
<reference evidence="8" key="1">
    <citation type="submission" date="2016-10" db="EMBL/GenBank/DDBJ databases">
        <authorList>
            <person name="Varghese N."/>
            <person name="Submissions S."/>
        </authorList>
    </citation>
    <scope>NUCLEOTIDE SEQUENCE [LARGE SCALE GENOMIC DNA]</scope>
    <source>
        <strain evidence="8">DSM 13577</strain>
    </source>
</reference>
<dbReference type="InterPro" id="IPR051679">
    <property type="entry name" value="DASS-Related_Transporters"/>
</dbReference>
<feature type="transmembrane region" description="Helical" evidence="6">
    <location>
        <begin position="413"/>
        <end position="430"/>
    </location>
</feature>
<sequence length="466" mass="50035">MKKVFQIPHTYVIIVAVVLLAFLGTYLIPAGVYERVEDPKSNRIVVDPDSFRYVEQSPVKIFSFEKPHLFSALYRGMEGASSIIFFIFIVGGAFAMIQGTGAIDAGIGRLALKVKDKGILIIPIMAFIFALGGSTIGMSEEIIVFVPIGISLAKALGYDAVVGTGMIALGAAAGFSAGFANPFTVGVAQAIAEVPLYSGFTFRLLMFIVLVSITCWYIISYALKIKKDPSSSILANLEEKDDYSLNLQELPEFTIKHLLVYSVLIIGFILIIIGVKSYDWYIEELASVFLMMGIFSSILGGISPSKSAANFVEGAKGIAFGALVVGVARAILVVMEQGQIIDTIINNLAMGISSLPSVFAALLMYLVQIVLNFFIPSGSGQAATTMPIMAPLADLVGVSRQTAVIAYQLGDGITNSIIPTSAVLMSYLAIAKIPYEKWFKWVTPWILMNIGAGAVFLIIATLINLA</sequence>
<keyword evidence="4 6" id="KW-1133">Transmembrane helix</keyword>
<keyword evidence="5 6" id="KW-0472">Membrane</keyword>
<protein>
    <submittedName>
        <fullName evidence="7">Uncharacterized membrane protein YfcC, ion transporter superfamily</fullName>
    </submittedName>
</protein>
<feature type="transmembrane region" description="Helical" evidence="6">
    <location>
        <begin position="442"/>
        <end position="463"/>
    </location>
</feature>
<feature type="transmembrane region" description="Helical" evidence="6">
    <location>
        <begin position="12"/>
        <end position="33"/>
    </location>
</feature>
<comment type="subcellular location">
    <subcellularLocation>
        <location evidence="1">Cell membrane</location>
        <topology evidence="1">Multi-pass membrane protein</topology>
    </subcellularLocation>
</comment>
<feature type="transmembrane region" description="Helical" evidence="6">
    <location>
        <begin position="79"/>
        <end position="97"/>
    </location>
</feature>
<evidence type="ECO:0000256" key="4">
    <source>
        <dbReference type="ARBA" id="ARBA00022989"/>
    </source>
</evidence>
<dbReference type="STRING" id="1120990.SAMN03080614_10196"/>
<proteinExistence type="predicted"/>
<feature type="transmembrane region" description="Helical" evidence="6">
    <location>
        <begin position="168"/>
        <end position="192"/>
    </location>
</feature>
<dbReference type="OrthoDB" id="255482at2"/>
<keyword evidence="2" id="KW-1003">Cell membrane</keyword>
<dbReference type="AlphaFoldDB" id="A0A1I0AAE2"/>
<accession>A0A1I0AAE2</accession>
<evidence type="ECO:0000256" key="1">
    <source>
        <dbReference type="ARBA" id="ARBA00004651"/>
    </source>
</evidence>
<keyword evidence="8" id="KW-1185">Reference proteome</keyword>
<gene>
    <name evidence="7" type="ORF">SAMN03080614_10196</name>
</gene>
<feature type="transmembrane region" description="Helical" evidence="6">
    <location>
        <begin position="118"/>
        <end position="136"/>
    </location>
</feature>
<evidence type="ECO:0000256" key="6">
    <source>
        <dbReference type="SAM" id="Phobius"/>
    </source>
</evidence>
<dbReference type="EMBL" id="FOIF01000019">
    <property type="protein sequence ID" value="SES91178.1"/>
    <property type="molecule type" value="Genomic_DNA"/>
</dbReference>
<feature type="transmembrane region" description="Helical" evidence="6">
    <location>
        <begin position="204"/>
        <end position="223"/>
    </location>
</feature>
<keyword evidence="3 6" id="KW-0812">Transmembrane</keyword>
<dbReference type="InterPro" id="IPR018385">
    <property type="entry name" value="C4_dicarb_anaerob_car-like"/>
</dbReference>
<evidence type="ECO:0000256" key="5">
    <source>
        <dbReference type="ARBA" id="ARBA00023136"/>
    </source>
</evidence>
<feature type="transmembrane region" description="Helical" evidence="6">
    <location>
        <begin position="258"/>
        <end position="275"/>
    </location>
</feature>
<feature type="transmembrane region" description="Helical" evidence="6">
    <location>
        <begin position="142"/>
        <end position="161"/>
    </location>
</feature>
<feature type="transmembrane region" description="Helical" evidence="6">
    <location>
        <begin position="281"/>
        <end position="302"/>
    </location>
</feature>
<feature type="transmembrane region" description="Helical" evidence="6">
    <location>
        <begin position="387"/>
        <end position="407"/>
    </location>
</feature>
<organism evidence="7 8">
    <name type="scientific">Anaerobranca gottschalkii DSM 13577</name>
    <dbReference type="NCBI Taxonomy" id="1120990"/>
    <lineage>
        <taxon>Bacteria</taxon>
        <taxon>Bacillati</taxon>
        <taxon>Bacillota</taxon>
        <taxon>Clostridia</taxon>
        <taxon>Eubacteriales</taxon>
        <taxon>Proteinivoracaceae</taxon>
        <taxon>Anaerobranca</taxon>
    </lineage>
</organism>
<dbReference type="Pfam" id="PF03606">
    <property type="entry name" value="DcuC"/>
    <property type="match status" value="1"/>
</dbReference>
<evidence type="ECO:0000313" key="7">
    <source>
        <dbReference type="EMBL" id="SES91178.1"/>
    </source>
</evidence>
<dbReference type="PANTHER" id="PTHR43652">
    <property type="entry name" value="BASIC AMINO ACID ANTIPORTER YFCC-RELATED"/>
    <property type="match status" value="1"/>
</dbReference>
<feature type="transmembrane region" description="Helical" evidence="6">
    <location>
        <begin position="314"/>
        <end position="335"/>
    </location>
</feature>
<dbReference type="PANTHER" id="PTHR43652:SF2">
    <property type="entry name" value="BASIC AMINO ACID ANTIPORTER YFCC-RELATED"/>
    <property type="match status" value="1"/>
</dbReference>
<dbReference type="RefSeq" id="WP_091350413.1">
    <property type="nucleotide sequence ID" value="NZ_FOIF01000019.1"/>
</dbReference>
<name>A0A1I0AAE2_9FIRM</name>
<dbReference type="Proteomes" id="UP000243819">
    <property type="component" value="Unassembled WGS sequence"/>
</dbReference>
<evidence type="ECO:0000313" key="8">
    <source>
        <dbReference type="Proteomes" id="UP000243819"/>
    </source>
</evidence>